<dbReference type="GO" id="GO:0008324">
    <property type="term" value="F:monoatomic cation transmembrane transporter activity"/>
    <property type="evidence" value="ECO:0007669"/>
    <property type="project" value="InterPro"/>
</dbReference>
<dbReference type="InterPro" id="IPR003148">
    <property type="entry name" value="RCK_N"/>
</dbReference>
<evidence type="ECO:0000259" key="2">
    <source>
        <dbReference type="PROSITE" id="PS51202"/>
    </source>
</evidence>
<dbReference type="PANTHER" id="PTHR43833:SF7">
    <property type="entry name" value="KTR SYSTEM POTASSIUM UPTAKE PROTEIN C"/>
    <property type="match status" value="1"/>
</dbReference>
<dbReference type="AlphaFoldDB" id="A0A4Q9UZP4"/>
<feature type="domain" description="RCK N-terminal" evidence="1">
    <location>
        <begin position="7"/>
        <end position="122"/>
    </location>
</feature>
<dbReference type="PROSITE" id="PS51202">
    <property type="entry name" value="RCK_C"/>
    <property type="match status" value="1"/>
</dbReference>
<dbReference type="Pfam" id="PF02254">
    <property type="entry name" value="TrkA_N"/>
    <property type="match status" value="1"/>
</dbReference>
<dbReference type="PANTHER" id="PTHR43833">
    <property type="entry name" value="POTASSIUM CHANNEL PROTEIN 2-RELATED-RELATED"/>
    <property type="match status" value="1"/>
</dbReference>
<dbReference type="Gene3D" id="3.40.50.720">
    <property type="entry name" value="NAD(P)-binding Rossmann-like Domain"/>
    <property type="match status" value="1"/>
</dbReference>
<dbReference type="Gene3D" id="3.30.70.1450">
    <property type="entry name" value="Regulator of K+ conductance, C-terminal domain"/>
    <property type="match status" value="1"/>
</dbReference>
<evidence type="ECO:0000313" key="3">
    <source>
        <dbReference type="EMBL" id="TBW21503.1"/>
    </source>
</evidence>
<evidence type="ECO:0000313" key="4">
    <source>
        <dbReference type="Proteomes" id="UP000293036"/>
    </source>
</evidence>
<dbReference type="InterPro" id="IPR036291">
    <property type="entry name" value="NAD(P)-bd_dom_sf"/>
</dbReference>
<keyword evidence="4" id="KW-1185">Reference proteome</keyword>
<accession>A0A4Q9UZP4</accession>
<protein>
    <submittedName>
        <fullName evidence="3">TrkA family potassium uptake protein</fullName>
    </submittedName>
</protein>
<dbReference type="InterPro" id="IPR050721">
    <property type="entry name" value="Trk_Ktr_HKT_K-transport"/>
</dbReference>
<gene>
    <name evidence="3" type="ORF">EZJ44_06065</name>
</gene>
<feature type="domain" description="RCK C-terminal" evidence="2">
    <location>
        <begin position="138"/>
        <end position="220"/>
    </location>
</feature>
<dbReference type="SUPFAM" id="SSF51735">
    <property type="entry name" value="NAD(P)-binding Rossmann-fold domains"/>
    <property type="match status" value="1"/>
</dbReference>
<dbReference type="SUPFAM" id="SSF116726">
    <property type="entry name" value="TrkA C-terminal domain-like"/>
    <property type="match status" value="1"/>
</dbReference>
<dbReference type="Proteomes" id="UP000293036">
    <property type="component" value="Unassembled WGS sequence"/>
</dbReference>
<dbReference type="InterPro" id="IPR036721">
    <property type="entry name" value="RCK_C_sf"/>
</dbReference>
<organism evidence="3 4">
    <name type="scientific">Arcanobacterium bovis</name>
    <dbReference type="NCBI Taxonomy" id="2529275"/>
    <lineage>
        <taxon>Bacteria</taxon>
        <taxon>Bacillati</taxon>
        <taxon>Actinomycetota</taxon>
        <taxon>Actinomycetes</taxon>
        <taxon>Actinomycetales</taxon>
        <taxon>Actinomycetaceae</taxon>
        <taxon>Arcanobacterium</taxon>
    </lineage>
</organism>
<proteinExistence type="predicted"/>
<dbReference type="EMBL" id="SJDT01000004">
    <property type="protein sequence ID" value="TBW21503.1"/>
    <property type="molecule type" value="Genomic_DNA"/>
</dbReference>
<sequence>MAHRALNEAVLVIGLGRFGSSIATTLDALGRDVLAVESDPVLVQKWSHHFPVIQADATSTEALEQLGARDFSFAVVAVGTSIEASVLITANLVDLGLEQVWAKAMSVAHGTILSRIGAHHVVYPEHDAGERVAHMVSGKMLDYIEIEDHFAVVKMFAPAQLQNRSLEELNLAQEYGINVIGIKAPNVPFQYATPQLSFGAGDVIIISGAADAVETFVNRF</sequence>
<dbReference type="GO" id="GO:0006813">
    <property type="term" value="P:potassium ion transport"/>
    <property type="evidence" value="ECO:0007669"/>
    <property type="project" value="InterPro"/>
</dbReference>
<dbReference type="OrthoDB" id="9776294at2"/>
<name>A0A4Q9UZP4_9ACTO</name>
<dbReference type="InterPro" id="IPR006037">
    <property type="entry name" value="RCK_C"/>
</dbReference>
<dbReference type="Pfam" id="PF02080">
    <property type="entry name" value="TrkA_C"/>
    <property type="match status" value="1"/>
</dbReference>
<comment type="caution">
    <text evidence="3">The sequence shown here is derived from an EMBL/GenBank/DDBJ whole genome shotgun (WGS) entry which is preliminary data.</text>
</comment>
<reference evidence="3 4" key="1">
    <citation type="submission" date="2019-02" db="EMBL/GenBank/DDBJ databases">
        <title>Arcanobacterium bovis sp. nov., isolated from the milk of a cow with mastitis.</title>
        <authorList>
            <person name="Sammra O."/>
            <person name="Foster G."/>
            <person name="Hassan A."/>
            <person name="Alssahen M."/>
            <person name="Laemmler C."/>
            <person name="Borowiak M."/>
            <person name="Malorny B."/>
            <person name="Abdulmawjood A."/>
        </authorList>
    </citation>
    <scope>NUCLEOTIDE SEQUENCE [LARGE SCALE GENOMIC DNA]</scope>
    <source>
        <strain evidence="3 4">C605018/01/1</strain>
    </source>
</reference>
<dbReference type="RefSeq" id="WP_131281330.1">
    <property type="nucleotide sequence ID" value="NZ_JBHSLR010000006.1"/>
</dbReference>
<dbReference type="PROSITE" id="PS51201">
    <property type="entry name" value="RCK_N"/>
    <property type="match status" value="1"/>
</dbReference>
<evidence type="ECO:0000259" key="1">
    <source>
        <dbReference type="PROSITE" id="PS51201"/>
    </source>
</evidence>